<dbReference type="PANTHER" id="PTHR13464">
    <property type="entry name" value="TRANSCRIPTIONAL REGULATOR PROTEIN HCNGP"/>
    <property type="match status" value="1"/>
</dbReference>
<accession>A0A6G1KCF6</accession>
<feature type="region of interest" description="Disordered" evidence="1">
    <location>
        <begin position="209"/>
        <end position="289"/>
    </location>
</feature>
<dbReference type="OrthoDB" id="1714508at2759"/>
<proteinExistence type="predicted"/>
<dbReference type="AlphaFoldDB" id="A0A6G1KCF6"/>
<keyword evidence="3" id="KW-1185">Reference proteome</keyword>
<dbReference type="EMBL" id="MU005769">
    <property type="protein sequence ID" value="KAF2710498.1"/>
    <property type="molecule type" value="Genomic_DNA"/>
</dbReference>
<feature type="compositionally biased region" description="Basic and acidic residues" evidence="1">
    <location>
        <begin position="261"/>
        <end position="271"/>
    </location>
</feature>
<dbReference type="GO" id="GO:0005634">
    <property type="term" value="C:nucleus"/>
    <property type="evidence" value="ECO:0007669"/>
    <property type="project" value="TreeGrafter"/>
</dbReference>
<name>A0A6G1KCF6_9PLEO</name>
<evidence type="ECO:0000313" key="2">
    <source>
        <dbReference type="EMBL" id="KAF2710498.1"/>
    </source>
</evidence>
<feature type="compositionally biased region" description="Polar residues" evidence="1">
    <location>
        <begin position="219"/>
        <end position="228"/>
    </location>
</feature>
<evidence type="ECO:0000313" key="3">
    <source>
        <dbReference type="Proteomes" id="UP000799428"/>
    </source>
</evidence>
<feature type="region of interest" description="Disordered" evidence="1">
    <location>
        <begin position="1"/>
        <end position="87"/>
    </location>
</feature>
<feature type="compositionally biased region" description="Basic residues" evidence="1">
    <location>
        <begin position="280"/>
        <end position="289"/>
    </location>
</feature>
<dbReference type="GO" id="GO:0006355">
    <property type="term" value="P:regulation of DNA-templated transcription"/>
    <property type="evidence" value="ECO:0007669"/>
    <property type="project" value="InterPro"/>
</dbReference>
<feature type="compositionally biased region" description="Polar residues" evidence="1">
    <location>
        <begin position="25"/>
        <end position="37"/>
    </location>
</feature>
<evidence type="ECO:0000256" key="1">
    <source>
        <dbReference type="SAM" id="MobiDB-lite"/>
    </source>
</evidence>
<organism evidence="2 3">
    <name type="scientific">Pleomassaria siparia CBS 279.74</name>
    <dbReference type="NCBI Taxonomy" id="1314801"/>
    <lineage>
        <taxon>Eukaryota</taxon>
        <taxon>Fungi</taxon>
        <taxon>Dikarya</taxon>
        <taxon>Ascomycota</taxon>
        <taxon>Pezizomycotina</taxon>
        <taxon>Dothideomycetes</taxon>
        <taxon>Pleosporomycetidae</taxon>
        <taxon>Pleosporales</taxon>
        <taxon>Pleomassariaceae</taxon>
        <taxon>Pleomassaria</taxon>
    </lineage>
</organism>
<protein>
    <recommendedName>
        <fullName evidence="4">HCNGP-domain-containing protein</fullName>
    </recommendedName>
</protein>
<evidence type="ECO:0008006" key="4">
    <source>
        <dbReference type="Google" id="ProtNLM"/>
    </source>
</evidence>
<reference evidence="2" key="1">
    <citation type="journal article" date="2020" name="Stud. Mycol.">
        <title>101 Dothideomycetes genomes: a test case for predicting lifestyles and emergence of pathogens.</title>
        <authorList>
            <person name="Haridas S."/>
            <person name="Albert R."/>
            <person name="Binder M."/>
            <person name="Bloem J."/>
            <person name="Labutti K."/>
            <person name="Salamov A."/>
            <person name="Andreopoulos B."/>
            <person name="Baker S."/>
            <person name="Barry K."/>
            <person name="Bills G."/>
            <person name="Bluhm B."/>
            <person name="Cannon C."/>
            <person name="Castanera R."/>
            <person name="Culley D."/>
            <person name="Daum C."/>
            <person name="Ezra D."/>
            <person name="Gonzalez J."/>
            <person name="Henrissat B."/>
            <person name="Kuo A."/>
            <person name="Liang C."/>
            <person name="Lipzen A."/>
            <person name="Lutzoni F."/>
            <person name="Magnuson J."/>
            <person name="Mondo S."/>
            <person name="Nolan M."/>
            <person name="Ohm R."/>
            <person name="Pangilinan J."/>
            <person name="Park H.-J."/>
            <person name="Ramirez L."/>
            <person name="Alfaro M."/>
            <person name="Sun H."/>
            <person name="Tritt A."/>
            <person name="Yoshinaga Y."/>
            <person name="Zwiers L.-H."/>
            <person name="Turgeon B."/>
            <person name="Goodwin S."/>
            <person name="Spatafora J."/>
            <person name="Crous P."/>
            <person name="Grigoriev I."/>
        </authorList>
    </citation>
    <scope>NUCLEOTIDE SEQUENCE</scope>
    <source>
        <strain evidence="2">CBS 279.74</strain>
    </source>
</reference>
<dbReference type="Proteomes" id="UP000799428">
    <property type="component" value="Unassembled WGS sequence"/>
</dbReference>
<gene>
    <name evidence="2" type="ORF">K504DRAFT_431116</name>
</gene>
<dbReference type="InterPro" id="IPR012479">
    <property type="entry name" value="SAP30BP"/>
</dbReference>
<dbReference type="Pfam" id="PF07818">
    <property type="entry name" value="HCNGP"/>
    <property type="match status" value="1"/>
</dbReference>
<dbReference type="PANTHER" id="PTHR13464:SF0">
    <property type="entry name" value="SAP30-BINDING PROTEIN"/>
    <property type="match status" value="1"/>
</dbReference>
<sequence>MATLLGINYESSEDEEVASPPKAQEQVSITVAPSQQVPALAPPELPPSARIDLPITGPTQGPIAPHSAEADLDDDDVAPGSPFTTSRSRIRNLTLPTVPNWDIPASPPGSPPLRATKKFTQFLELKKNKGQHFNQRLENSSVLRDPGHMARLMDFAGVLEEEQYASTLPAGLAVPTAFPEWAYVEELRASQKKMMVKVRGVDRAKHPREAIDFVPATKSGASSRTGTPSARGAPPSAAERVMEGLTRQKPSAALLQGGPGKRKELEQRGGRSDYPPNGRSPKRRRSRSR</sequence>